<dbReference type="AlphaFoldDB" id="A0A4Y2J091"/>
<dbReference type="Proteomes" id="UP000499080">
    <property type="component" value="Unassembled WGS sequence"/>
</dbReference>
<evidence type="ECO:0000256" key="2">
    <source>
        <dbReference type="ARBA" id="ARBA00022737"/>
    </source>
</evidence>
<feature type="non-terminal residue" evidence="8">
    <location>
        <position position="309"/>
    </location>
</feature>
<dbReference type="InterPro" id="IPR035976">
    <property type="entry name" value="Sushi/SCR/CCP_sf"/>
</dbReference>
<evidence type="ECO:0000259" key="7">
    <source>
        <dbReference type="PROSITE" id="PS50923"/>
    </source>
</evidence>
<dbReference type="EMBL" id="BGPR01003047">
    <property type="protein sequence ID" value="GBM82969.1"/>
    <property type="molecule type" value="Genomic_DNA"/>
</dbReference>
<evidence type="ECO:0000256" key="3">
    <source>
        <dbReference type="ARBA" id="ARBA00023157"/>
    </source>
</evidence>
<keyword evidence="2" id="KW-0677">Repeat</keyword>
<dbReference type="Pfam" id="PF00084">
    <property type="entry name" value="Sushi"/>
    <property type="match status" value="2"/>
</dbReference>
<dbReference type="CDD" id="cd00033">
    <property type="entry name" value="CCP"/>
    <property type="match status" value="3"/>
</dbReference>
<dbReference type="InterPro" id="IPR000436">
    <property type="entry name" value="Sushi_SCR_CCP_dom"/>
</dbReference>
<proteinExistence type="predicted"/>
<dbReference type="SUPFAM" id="SSF57535">
    <property type="entry name" value="Complement control module/SCR domain"/>
    <property type="match status" value="3"/>
</dbReference>
<reference evidence="8 9" key="1">
    <citation type="journal article" date="2019" name="Sci. Rep.">
        <title>Orb-weaving spider Araneus ventricosus genome elucidates the spidroin gene catalogue.</title>
        <authorList>
            <person name="Kono N."/>
            <person name="Nakamura H."/>
            <person name="Ohtoshi R."/>
            <person name="Moran D.A.P."/>
            <person name="Shinohara A."/>
            <person name="Yoshida Y."/>
            <person name="Fujiwara M."/>
            <person name="Mori M."/>
            <person name="Tomita M."/>
            <person name="Arakawa K."/>
        </authorList>
    </citation>
    <scope>NUCLEOTIDE SEQUENCE [LARGE SCALE GENOMIC DNA]</scope>
</reference>
<dbReference type="PANTHER" id="PTHR19325">
    <property type="entry name" value="COMPLEMENT COMPONENT-RELATED SUSHI DOMAIN-CONTAINING"/>
    <property type="match status" value="1"/>
</dbReference>
<evidence type="ECO:0000313" key="9">
    <source>
        <dbReference type="Proteomes" id="UP000499080"/>
    </source>
</evidence>
<dbReference type="SMART" id="SM00032">
    <property type="entry name" value="CCP"/>
    <property type="match status" value="3"/>
</dbReference>
<accession>A0A4Y2J091</accession>
<evidence type="ECO:0000256" key="1">
    <source>
        <dbReference type="ARBA" id="ARBA00022659"/>
    </source>
</evidence>
<dbReference type="PROSITE" id="PS50923">
    <property type="entry name" value="SUSHI"/>
    <property type="match status" value="3"/>
</dbReference>
<comment type="caution">
    <text evidence="5">Lacks conserved residue(s) required for the propagation of feature annotation.</text>
</comment>
<keyword evidence="9" id="KW-1185">Reference proteome</keyword>
<evidence type="ECO:0000313" key="8">
    <source>
        <dbReference type="EMBL" id="GBM82969.1"/>
    </source>
</evidence>
<evidence type="ECO:0000256" key="6">
    <source>
        <dbReference type="SAM" id="MobiDB-lite"/>
    </source>
</evidence>
<sequence>MNISVSFTVYEIGPLIPKFVYRWRYCQDPGIPEGANRTDANGIDDSSPRTYREGESVHFSCKEKDSLLHGPEIITCGSNATWSNSLPRCEGYRLGTRTTVTCPDPGVPENGNRMNADGTDASYNQIFKEGRSLRFACRENIDVYGMTLITCRSDGTWSDSPPICNTPLVCSLRVDGVGFFNCTRVMEGTSCDITCDGKLMGRFNCFDEDWFPRLPYCTSSKAIYRDQKEEEKRAKASCPDPETPEGAQRKDFARPPGSDPAVFTEGESVVFYCDEDGTFNHKRFFITCESDGTWSEATGQVTRCNSTLE</sequence>
<dbReference type="Gene3D" id="2.10.70.10">
    <property type="entry name" value="Complement Module, domain 1"/>
    <property type="match status" value="3"/>
</dbReference>
<keyword evidence="1 5" id="KW-0768">Sushi</keyword>
<evidence type="ECO:0000256" key="4">
    <source>
        <dbReference type="ARBA" id="ARBA00023180"/>
    </source>
</evidence>
<feature type="disulfide bond" evidence="5">
    <location>
        <begin position="137"/>
        <end position="164"/>
    </location>
</feature>
<feature type="domain" description="Sushi" evidence="7">
    <location>
        <begin position="236"/>
        <end position="306"/>
    </location>
</feature>
<keyword evidence="3 5" id="KW-1015">Disulfide bond</keyword>
<protein>
    <submittedName>
        <fullName evidence="8">CUB and sushi domain-containing protein 3</fullName>
    </submittedName>
</protein>
<dbReference type="PANTHER" id="PTHR19325:SF570">
    <property type="entry name" value="COMPLEMENT COMPONENT 4 BINDING PROTEIN, MEMBRANE"/>
    <property type="match status" value="1"/>
</dbReference>
<comment type="caution">
    <text evidence="8">The sequence shown here is derived from an EMBL/GenBank/DDBJ whole genome shotgun (WGS) entry which is preliminary data.</text>
</comment>
<organism evidence="8 9">
    <name type="scientific">Araneus ventricosus</name>
    <name type="common">Orbweaver spider</name>
    <name type="synonym">Epeira ventricosa</name>
    <dbReference type="NCBI Taxonomy" id="182803"/>
    <lineage>
        <taxon>Eukaryota</taxon>
        <taxon>Metazoa</taxon>
        <taxon>Ecdysozoa</taxon>
        <taxon>Arthropoda</taxon>
        <taxon>Chelicerata</taxon>
        <taxon>Arachnida</taxon>
        <taxon>Araneae</taxon>
        <taxon>Araneomorphae</taxon>
        <taxon>Entelegynae</taxon>
        <taxon>Araneoidea</taxon>
        <taxon>Araneidae</taxon>
        <taxon>Araneus</taxon>
    </lineage>
</organism>
<dbReference type="InterPro" id="IPR050350">
    <property type="entry name" value="Compl-Cell_Adhes-Reg"/>
</dbReference>
<gene>
    <name evidence="8" type="primary">Csmd3_4</name>
    <name evidence="8" type="ORF">AVEN_21715_1</name>
</gene>
<feature type="domain" description="Sushi" evidence="7">
    <location>
        <begin position="24"/>
        <end position="91"/>
    </location>
</feature>
<feature type="region of interest" description="Disordered" evidence="6">
    <location>
        <begin position="231"/>
        <end position="261"/>
    </location>
</feature>
<evidence type="ECO:0000256" key="5">
    <source>
        <dbReference type="PROSITE-ProRule" id="PRU00302"/>
    </source>
</evidence>
<keyword evidence="4" id="KW-0325">Glycoprotein</keyword>
<name>A0A4Y2J091_ARAVE</name>
<feature type="domain" description="Sushi" evidence="7">
    <location>
        <begin position="100"/>
        <end position="166"/>
    </location>
</feature>
<dbReference type="OrthoDB" id="6127264at2759"/>